<evidence type="ECO:0000256" key="1">
    <source>
        <dbReference type="ARBA" id="ARBA00001974"/>
    </source>
</evidence>
<evidence type="ECO:0000259" key="8">
    <source>
        <dbReference type="Pfam" id="PF00441"/>
    </source>
</evidence>
<dbReference type="SUPFAM" id="SSF56645">
    <property type="entry name" value="Acyl-CoA dehydrogenase NM domain-like"/>
    <property type="match status" value="1"/>
</dbReference>
<evidence type="ECO:0000259" key="9">
    <source>
        <dbReference type="Pfam" id="PF02770"/>
    </source>
</evidence>
<dbReference type="InterPro" id="IPR013786">
    <property type="entry name" value="AcylCoA_DH/ox_N"/>
</dbReference>
<comment type="cofactor">
    <cofactor evidence="1 7">
        <name>FAD</name>
        <dbReference type="ChEBI" id="CHEBI:57692"/>
    </cofactor>
</comment>
<feature type="domain" description="Acyl-CoA dehydrogenase/oxidase C-terminal" evidence="8">
    <location>
        <begin position="249"/>
        <end position="393"/>
    </location>
</feature>
<protein>
    <submittedName>
        <fullName evidence="11">Acyl-CoA dehydrogenase family protein</fullName>
    </submittedName>
</protein>
<keyword evidence="6 7" id="KW-0560">Oxidoreductase</keyword>
<dbReference type="InterPro" id="IPR006091">
    <property type="entry name" value="Acyl-CoA_Oxase/DH_mid-dom"/>
</dbReference>
<evidence type="ECO:0000259" key="10">
    <source>
        <dbReference type="Pfam" id="PF02771"/>
    </source>
</evidence>
<dbReference type="Pfam" id="PF02771">
    <property type="entry name" value="Acyl-CoA_dh_N"/>
    <property type="match status" value="1"/>
</dbReference>
<dbReference type="InterPro" id="IPR036250">
    <property type="entry name" value="AcylCo_DH-like_C"/>
</dbReference>
<name>A0ABY5PLU6_9ACTN</name>
<dbReference type="Gene3D" id="1.20.140.10">
    <property type="entry name" value="Butyryl-CoA Dehydrogenase, subunit A, domain 3"/>
    <property type="match status" value="1"/>
</dbReference>
<proteinExistence type="inferred from homology"/>
<evidence type="ECO:0000256" key="5">
    <source>
        <dbReference type="ARBA" id="ARBA00022827"/>
    </source>
</evidence>
<dbReference type="PANTHER" id="PTHR48083:SF13">
    <property type="entry name" value="ACYL-COA DEHYDROGENASE FAMILY MEMBER 11"/>
    <property type="match status" value="1"/>
</dbReference>
<feature type="domain" description="Acyl-CoA oxidase/dehydrogenase middle" evidence="9">
    <location>
        <begin position="133"/>
        <end position="234"/>
    </location>
</feature>
<reference evidence="12" key="1">
    <citation type="submission" date="2021-11" db="EMBL/GenBank/DDBJ databases">
        <title>Cultivation dependent microbiological survey of springs from the worlds oldest radium mine currently devoted to the extraction of radon-saturated water.</title>
        <authorList>
            <person name="Kapinusova G."/>
            <person name="Smrhova T."/>
            <person name="Strejcek M."/>
            <person name="Suman J."/>
            <person name="Jani K."/>
            <person name="Pajer P."/>
            <person name="Uhlik O."/>
        </authorList>
    </citation>
    <scope>NUCLEOTIDE SEQUENCE [LARGE SCALE GENOMIC DNA]</scope>
    <source>
        <strain evidence="12">J379</strain>
    </source>
</reference>
<dbReference type="EMBL" id="CP088295">
    <property type="protein sequence ID" value="UUY05584.1"/>
    <property type="molecule type" value="Genomic_DNA"/>
</dbReference>
<organism evidence="11 12">
    <name type="scientific">Svornostia abyssi</name>
    <dbReference type="NCBI Taxonomy" id="2898438"/>
    <lineage>
        <taxon>Bacteria</taxon>
        <taxon>Bacillati</taxon>
        <taxon>Actinomycetota</taxon>
        <taxon>Thermoleophilia</taxon>
        <taxon>Solirubrobacterales</taxon>
        <taxon>Baekduiaceae</taxon>
        <taxon>Svornostia</taxon>
    </lineage>
</organism>
<dbReference type="InterPro" id="IPR009100">
    <property type="entry name" value="AcylCoA_DH/oxidase_NM_dom_sf"/>
</dbReference>
<dbReference type="Pfam" id="PF00441">
    <property type="entry name" value="Acyl-CoA_dh_1"/>
    <property type="match status" value="1"/>
</dbReference>
<evidence type="ECO:0000256" key="4">
    <source>
        <dbReference type="ARBA" id="ARBA00022630"/>
    </source>
</evidence>
<dbReference type="Proteomes" id="UP001058860">
    <property type="component" value="Chromosome"/>
</dbReference>
<dbReference type="InterPro" id="IPR046373">
    <property type="entry name" value="Acyl-CoA_Oxase/DH_mid-dom_sf"/>
</dbReference>
<evidence type="ECO:0000313" key="12">
    <source>
        <dbReference type="Proteomes" id="UP001058860"/>
    </source>
</evidence>
<dbReference type="InterPro" id="IPR009075">
    <property type="entry name" value="AcylCo_DH/oxidase_C"/>
</dbReference>
<dbReference type="RefSeq" id="WP_353866030.1">
    <property type="nucleotide sequence ID" value="NZ_CP088295.1"/>
</dbReference>
<comment type="subunit">
    <text evidence="3">Homodimer.</text>
</comment>
<sequence length="410" mass="44834">MDFTHSERAQDLLQRLTQFHEQEVAPAEEPYLRELMDRDDPWVVLPVIEELKAKAKALGLWNLFLPDATLGAGLKNVEYAPLAEQMGRSIIASEISNCSAPDTGNMEVLHLFGSDEQKDRWLTPLLAGEIRSAFCMTEPDVASSDATNMEARATIDGDEVVLDGRKWWSTGIGHPNCEVLIYMALTDPDADRYHRHSMVVVPRDTPGVNVERMLPAMNFLDAPGGHGEVSFTDVRLPVENIIGGPGQAFTIAQARLGPGRVHHCMRLIGLAEMALELACRRGTSRIAFGKPIANLGGNRERIADARIAINQARLLVLQAAWMIDERHPDMLNAVSQIKVAVPNMAQQVIDMAIQLHGGGGMSNDFPLAGAWAVARSLRLADGPDEVHRGVIARLELAKYGAGKWSPPAKG</sequence>
<evidence type="ECO:0000256" key="6">
    <source>
        <dbReference type="ARBA" id="ARBA00023002"/>
    </source>
</evidence>
<gene>
    <name evidence="11" type="ORF">LRS13_08715</name>
</gene>
<feature type="domain" description="Acyl-CoA dehydrogenase/oxidase N-terminal" evidence="10">
    <location>
        <begin position="7"/>
        <end position="129"/>
    </location>
</feature>
<dbReference type="Gene3D" id="2.40.110.10">
    <property type="entry name" value="Butyryl-CoA Dehydrogenase, subunit A, domain 2"/>
    <property type="match status" value="1"/>
</dbReference>
<dbReference type="SUPFAM" id="SSF47203">
    <property type="entry name" value="Acyl-CoA dehydrogenase C-terminal domain-like"/>
    <property type="match status" value="1"/>
</dbReference>
<accession>A0ABY5PLU6</accession>
<comment type="similarity">
    <text evidence="2 7">Belongs to the acyl-CoA dehydrogenase family.</text>
</comment>
<dbReference type="InterPro" id="IPR050741">
    <property type="entry name" value="Acyl-CoA_dehydrogenase"/>
</dbReference>
<keyword evidence="4 7" id="KW-0285">Flavoprotein</keyword>
<dbReference type="PANTHER" id="PTHR48083">
    <property type="entry name" value="MEDIUM-CHAIN SPECIFIC ACYL-COA DEHYDROGENASE, MITOCHONDRIAL-RELATED"/>
    <property type="match status" value="1"/>
</dbReference>
<keyword evidence="12" id="KW-1185">Reference proteome</keyword>
<evidence type="ECO:0000313" key="11">
    <source>
        <dbReference type="EMBL" id="UUY05584.1"/>
    </source>
</evidence>
<dbReference type="InterPro" id="IPR037069">
    <property type="entry name" value="AcylCoA_DH/ox_N_sf"/>
</dbReference>
<keyword evidence="5 7" id="KW-0274">FAD</keyword>
<evidence type="ECO:0000256" key="2">
    <source>
        <dbReference type="ARBA" id="ARBA00009347"/>
    </source>
</evidence>
<evidence type="ECO:0000256" key="7">
    <source>
        <dbReference type="RuleBase" id="RU362125"/>
    </source>
</evidence>
<dbReference type="Gene3D" id="1.10.540.10">
    <property type="entry name" value="Acyl-CoA dehydrogenase/oxidase, N-terminal domain"/>
    <property type="match status" value="1"/>
</dbReference>
<dbReference type="Pfam" id="PF02770">
    <property type="entry name" value="Acyl-CoA_dh_M"/>
    <property type="match status" value="1"/>
</dbReference>
<evidence type="ECO:0000256" key="3">
    <source>
        <dbReference type="ARBA" id="ARBA00011738"/>
    </source>
</evidence>